<dbReference type="GO" id="GO:0003676">
    <property type="term" value="F:nucleic acid binding"/>
    <property type="evidence" value="ECO:0007669"/>
    <property type="project" value="InterPro"/>
</dbReference>
<dbReference type="Proteomes" id="UP000006753">
    <property type="component" value="Unassembled WGS sequence"/>
</dbReference>
<dbReference type="InterPro" id="IPR008947">
    <property type="entry name" value="PLipase_C/P1_nuclease_dom_sf"/>
</dbReference>
<name>K1W9L7_MARBU</name>
<keyword evidence="5" id="KW-0378">Hydrolase</keyword>
<feature type="chain" id="PRO_5003854283" description="Nuclease s1" evidence="8">
    <location>
        <begin position="23"/>
        <end position="289"/>
    </location>
</feature>
<keyword evidence="7" id="KW-0325">Glycoprotein</keyword>
<feature type="signal peptide" evidence="8">
    <location>
        <begin position="1"/>
        <end position="22"/>
    </location>
</feature>
<sequence length="289" mass="30547">MKLSLLSTSVLLLASTAPFGSAWGTLGHDTIAYVATNFVSSATKTHFQTLLGDTSANYLASVATWADSYRYTTEGMFSAPYHYIDAMDDPPASCDLSYARDCGAEGCIVSAITNYTARVRKTTLSSADRIIAAKFVGDIHQPLHDENLEAGGNGIDVIFDSDATNLHSVWDTAIAEKLVGGYALTDAQSWATNLTTAIRTGTYAPSAKSWLTGMKLSSPQETALLWAREANALVCVDVMPDGAAALEGSADLGSAYYAGVVDTVEEQVAKAGYRLAGWLNMIATGKVGL</sequence>
<protein>
    <recommendedName>
        <fullName evidence="11">Nuclease s1</fullName>
    </recommendedName>
</protein>
<keyword evidence="6" id="KW-1015">Disulfide bond</keyword>
<accession>K1W9L7</accession>
<organism evidence="9 10">
    <name type="scientific">Marssonina brunnea f. sp. multigermtubi (strain MB_m1)</name>
    <name type="common">Marssonina leaf spot fungus</name>
    <dbReference type="NCBI Taxonomy" id="1072389"/>
    <lineage>
        <taxon>Eukaryota</taxon>
        <taxon>Fungi</taxon>
        <taxon>Dikarya</taxon>
        <taxon>Ascomycota</taxon>
        <taxon>Pezizomycotina</taxon>
        <taxon>Leotiomycetes</taxon>
        <taxon>Helotiales</taxon>
        <taxon>Drepanopezizaceae</taxon>
        <taxon>Drepanopeziza</taxon>
    </lineage>
</organism>
<keyword evidence="4" id="KW-0255">Endonuclease</keyword>
<dbReference type="InterPro" id="IPR003154">
    <property type="entry name" value="S1/P1nuclease"/>
</dbReference>
<evidence type="ECO:0000313" key="9">
    <source>
        <dbReference type="EMBL" id="EKD13950.1"/>
    </source>
</evidence>
<dbReference type="PANTHER" id="PTHR33146">
    <property type="entry name" value="ENDONUCLEASE 4"/>
    <property type="match status" value="1"/>
</dbReference>
<dbReference type="GO" id="GO:0016788">
    <property type="term" value="F:hydrolase activity, acting on ester bonds"/>
    <property type="evidence" value="ECO:0007669"/>
    <property type="project" value="InterPro"/>
</dbReference>
<dbReference type="InParanoid" id="K1W9L7"/>
<evidence type="ECO:0008006" key="11">
    <source>
        <dbReference type="Google" id="ProtNLM"/>
    </source>
</evidence>
<dbReference type="OrthoDB" id="441446at2759"/>
<reference evidence="9 10" key="1">
    <citation type="journal article" date="2012" name="BMC Genomics">
        <title>Sequencing the genome of Marssonina brunnea reveals fungus-poplar co-evolution.</title>
        <authorList>
            <person name="Zhu S."/>
            <person name="Cao Y.-Z."/>
            <person name="Jiang C."/>
            <person name="Tan B.-Y."/>
            <person name="Wang Z."/>
            <person name="Feng S."/>
            <person name="Zhang L."/>
            <person name="Su X.-H."/>
            <person name="Brejova B."/>
            <person name="Vinar T."/>
            <person name="Xu M."/>
            <person name="Wang M.-X."/>
            <person name="Zhang S.-G."/>
            <person name="Huang M.-R."/>
            <person name="Wu R."/>
            <person name="Zhou Y."/>
        </authorList>
    </citation>
    <scope>NUCLEOTIDE SEQUENCE [LARGE SCALE GENOMIC DNA]</scope>
    <source>
        <strain evidence="9 10">MB_m1</strain>
    </source>
</reference>
<evidence type="ECO:0000256" key="4">
    <source>
        <dbReference type="ARBA" id="ARBA00022759"/>
    </source>
</evidence>
<dbReference type="PANTHER" id="PTHR33146:SF26">
    <property type="entry name" value="ENDONUCLEASE 4"/>
    <property type="match status" value="1"/>
</dbReference>
<evidence type="ECO:0000256" key="2">
    <source>
        <dbReference type="ARBA" id="ARBA00022722"/>
    </source>
</evidence>
<dbReference type="eggNOG" id="ENOG502QRXU">
    <property type="taxonomic scope" value="Eukaryota"/>
</dbReference>
<dbReference type="Gene3D" id="1.10.575.10">
    <property type="entry name" value="P1 Nuclease"/>
    <property type="match status" value="1"/>
</dbReference>
<dbReference type="Pfam" id="PF02265">
    <property type="entry name" value="S1-P1_nuclease"/>
    <property type="match status" value="1"/>
</dbReference>
<keyword evidence="2" id="KW-0540">Nuclease</keyword>
<dbReference type="KEGG" id="mbe:MBM_08151"/>
<dbReference type="AlphaFoldDB" id="K1W9L7"/>
<evidence type="ECO:0000256" key="6">
    <source>
        <dbReference type="ARBA" id="ARBA00023157"/>
    </source>
</evidence>
<keyword evidence="3" id="KW-0479">Metal-binding</keyword>
<dbReference type="GO" id="GO:0004519">
    <property type="term" value="F:endonuclease activity"/>
    <property type="evidence" value="ECO:0007669"/>
    <property type="project" value="UniProtKB-KW"/>
</dbReference>
<evidence type="ECO:0000313" key="10">
    <source>
        <dbReference type="Proteomes" id="UP000006753"/>
    </source>
</evidence>
<gene>
    <name evidence="9" type="ORF">MBM_08151</name>
</gene>
<evidence type="ECO:0000256" key="3">
    <source>
        <dbReference type="ARBA" id="ARBA00022723"/>
    </source>
</evidence>
<dbReference type="CDD" id="cd11010">
    <property type="entry name" value="S1-P1_nuclease"/>
    <property type="match status" value="1"/>
</dbReference>
<keyword evidence="10" id="KW-1185">Reference proteome</keyword>
<evidence type="ECO:0000256" key="7">
    <source>
        <dbReference type="ARBA" id="ARBA00023180"/>
    </source>
</evidence>
<proteinExistence type="inferred from homology"/>
<evidence type="ECO:0000256" key="1">
    <source>
        <dbReference type="ARBA" id="ARBA00009547"/>
    </source>
</evidence>
<evidence type="ECO:0000256" key="5">
    <source>
        <dbReference type="ARBA" id="ARBA00022801"/>
    </source>
</evidence>
<dbReference type="OMA" id="GYRLANW"/>
<keyword evidence="8" id="KW-0732">Signal</keyword>
<dbReference type="EMBL" id="JH921448">
    <property type="protein sequence ID" value="EKD13950.1"/>
    <property type="molecule type" value="Genomic_DNA"/>
</dbReference>
<dbReference type="SUPFAM" id="SSF48537">
    <property type="entry name" value="Phospholipase C/P1 nuclease"/>
    <property type="match status" value="1"/>
</dbReference>
<dbReference type="HOGENOM" id="CLU_044365_0_0_1"/>
<comment type="similarity">
    <text evidence="1">Belongs to the nuclease type I family.</text>
</comment>
<dbReference type="GO" id="GO:0006308">
    <property type="term" value="P:DNA catabolic process"/>
    <property type="evidence" value="ECO:0007669"/>
    <property type="project" value="InterPro"/>
</dbReference>
<evidence type="ECO:0000256" key="8">
    <source>
        <dbReference type="SAM" id="SignalP"/>
    </source>
</evidence>
<dbReference type="GO" id="GO:0046872">
    <property type="term" value="F:metal ion binding"/>
    <property type="evidence" value="ECO:0007669"/>
    <property type="project" value="UniProtKB-KW"/>
</dbReference>